<name>A0A0Q2LIZ0_MYCGO</name>
<reference evidence="2 3" key="1">
    <citation type="submission" date="2015-10" db="EMBL/GenBank/DDBJ databases">
        <title>Mycobacterium gordonae draft genome assembly.</title>
        <authorList>
            <person name="Ustinova V."/>
            <person name="Smirnova T."/>
            <person name="Blagodatskikh K."/>
            <person name="Varlamov D."/>
            <person name="Larionova E."/>
            <person name="Chernousova L."/>
        </authorList>
    </citation>
    <scope>NUCLEOTIDE SEQUENCE [LARGE SCALE GENOMIC DNA]</scope>
    <source>
        <strain evidence="2 3">CTRI 14-8773</strain>
    </source>
</reference>
<dbReference type="PROSITE" id="PS50846">
    <property type="entry name" value="HMA_2"/>
    <property type="match status" value="1"/>
</dbReference>
<accession>A0A0Q2LIZ0</accession>
<feature type="domain" description="HMA" evidence="1">
    <location>
        <begin position="2"/>
        <end position="68"/>
    </location>
</feature>
<evidence type="ECO:0000313" key="2">
    <source>
        <dbReference type="EMBL" id="KQH76209.1"/>
    </source>
</evidence>
<dbReference type="InterPro" id="IPR036163">
    <property type="entry name" value="HMA_dom_sf"/>
</dbReference>
<proteinExistence type="predicted"/>
<dbReference type="Gene3D" id="3.30.70.100">
    <property type="match status" value="1"/>
</dbReference>
<evidence type="ECO:0000259" key="1">
    <source>
        <dbReference type="PROSITE" id="PS50846"/>
    </source>
</evidence>
<dbReference type="CDD" id="cd00371">
    <property type="entry name" value="HMA"/>
    <property type="match status" value="1"/>
</dbReference>
<sequence>MDTITLRVRGMSCAGCEERIGAVLRRVEGVRDVSADHVSGRVQIRVGAELPGREVLVERIAGAGYEVVEEAPR</sequence>
<protein>
    <submittedName>
        <fullName evidence="2">Heavy metal transporter</fullName>
    </submittedName>
</protein>
<comment type="caution">
    <text evidence="2">The sequence shown here is derived from an EMBL/GenBank/DDBJ whole genome shotgun (WGS) entry which is preliminary data.</text>
</comment>
<gene>
    <name evidence="2" type="ORF">AO501_00880</name>
</gene>
<dbReference type="Pfam" id="PF00403">
    <property type="entry name" value="HMA"/>
    <property type="match status" value="1"/>
</dbReference>
<dbReference type="InterPro" id="IPR006121">
    <property type="entry name" value="HMA_dom"/>
</dbReference>
<dbReference type="EMBL" id="LKTM01000356">
    <property type="protein sequence ID" value="KQH76209.1"/>
    <property type="molecule type" value="Genomic_DNA"/>
</dbReference>
<organism evidence="2 3">
    <name type="scientific">Mycobacterium gordonae</name>
    <dbReference type="NCBI Taxonomy" id="1778"/>
    <lineage>
        <taxon>Bacteria</taxon>
        <taxon>Bacillati</taxon>
        <taxon>Actinomycetota</taxon>
        <taxon>Actinomycetes</taxon>
        <taxon>Mycobacteriales</taxon>
        <taxon>Mycobacteriaceae</taxon>
        <taxon>Mycobacterium</taxon>
    </lineage>
</organism>
<dbReference type="OrthoDB" id="9813965at2"/>
<dbReference type="SUPFAM" id="SSF55008">
    <property type="entry name" value="HMA, heavy metal-associated domain"/>
    <property type="match status" value="1"/>
</dbReference>
<dbReference type="RefSeq" id="WP_055580822.1">
    <property type="nucleotide sequence ID" value="NZ_LKTM01000356.1"/>
</dbReference>
<evidence type="ECO:0000313" key="3">
    <source>
        <dbReference type="Proteomes" id="UP000051677"/>
    </source>
</evidence>
<dbReference type="AlphaFoldDB" id="A0A0Q2LIZ0"/>
<dbReference type="Proteomes" id="UP000051677">
    <property type="component" value="Unassembled WGS sequence"/>
</dbReference>
<dbReference type="GO" id="GO:0046872">
    <property type="term" value="F:metal ion binding"/>
    <property type="evidence" value="ECO:0007669"/>
    <property type="project" value="InterPro"/>
</dbReference>